<sequence length="40" mass="4428">MAQKPAGLAVFVVGPLLNLGLRRFLRNLRNYTDTLASGQR</sequence>
<protein>
    <submittedName>
        <fullName evidence="2">Uncharacterized protein</fullName>
    </submittedName>
</protein>
<evidence type="ECO:0000256" key="1">
    <source>
        <dbReference type="SAM" id="Phobius"/>
    </source>
</evidence>
<evidence type="ECO:0000313" key="3">
    <source>
        <dbReference type="Proteomes" id="UP000217736"/>
    </source>
</evidence>
<keyword evidence="1" id="KW-0812">Transmembrane</keyword>
<proteinExistence type="predicted"/>
<reference evidence="3" key="1">
    <citation type="submission" date="2017-06" db="EMBL/GenBank/DDBJ databases">
        <title>Complete Genome Sequence of Mycobacterium shigaense.</title>
        <authorList>
            <person name="Fukano H."/>
            <person name="Yoshida M."/>
            <person name="Kazumi Y."/>
            <person name="Ogura Y."/>
            <person name="Mitarai S."/>
            <person name="Hayashi T."/>
            <person name="Hoshino Y."/>
        </authorList>
    </citation>
    <scope>NUCLEOTIDE SEQUENCE [LARGE SCALE GENOMIC DNA]</scope>
    <source>
        <strain evidence="3">UN-152</strain>
    </source>
</reference>
<evidence type="ECO:0000313" key="2">
    <source>
        <dbReference type="EMBL" id="BAX92125.1"/>
    </source>
</evidence>
<feature type="transmembrane region" description="Helical" evidence="1">
    <location>
        <begin position="6"/>
        <end position="25"/>
    </location>
</feature>
<organism evidence="2 3">
    <name type="scientific">Mycobacterium shigaense</name>
    <dbReference type="NCBI Taxonomy" id="722731"/>
    <lineage>
        <taxon>Bacteria</taxon>
        <taxon>Bacillati</taxon>
        <taxon>Actinomycetota</taxon>
        <taxon>Actinomycetes</taxon>
        <taxon>Mycobacteriales</taxon>
        <taxon>Mycobacteriaceae</taxon>
        <taxon>Mycobacterium</taxon>
        <taxon>Mycobacterium simiae complex</taxon>
    </lineage>
</organism>
<dbReference type="EMBL" id="AP018164">
    <property type="protein sequence ID" value="BAX92125.1"/>
    <property type="molecule type" value="Genomic_DNA"/>
</dbReference>
<keyword evidence="1" id="KW-0472">Membrane</keyword>
<dbReference type="KEGG" id="mshg:MSG_01976"/>
<keyword evidence="1" id="KW-1133">Transmembrane helix</keyword>
<name>A0A1Z4EGM2_9MYCO</name>
<dbReference type="AlphaFoldDB" id="A0A1Z4EGM2"/>
<dbReference type="Proteomes" id="UP000217736">
    <property type="component" value="Chromosome"/>
</dbReference>
<keyword evidence="3" id="KW-1185">Reference proteome</keyword>
<gene>
    <name evidence="2" type="ORF">MSG_01976</name>
</gene>
<accession>A0A1Z4EGM2</accession>